<name>A0A7C5KF48_9BACT</name>
<dbReference type="Pfam" id="PF08352">
    <property type="entry name" value="oligo_HPY"/>
    <property type="match status" value="1"/>
</dbReference>
<evidence type="ECO:0000313" key="5">
    <source>
        <dbReference type="EMBL" id="HHI65722.1"/>
    </source>
</evidence>
<organism evidence="5">
    <name type="scientific">Thermodesulfobium narugense</name>
    <dbReference type="NCBI Taxonomy" id="184064"/>
    <lineage>
        <taxon>Bacteria</taxon>
        <taxon>Pseudomonadati</taxon>
        <taxon>Thermodesulfobiota</taxon>
        <taxon>Thermodesulfobiia</taxon>
        <taxon>Thermodesulfobiales</taxon>
        <taxon>Thermodesulfobiaceae</taxon>
        <taxon>Thermodesulfobium</taxon>
    </lineage>
</organism>
<evidence type="ECO:0000256" key="1">
    <source>
        <dbReference type="ARBA" id="ARBA00022448"/>
    </source>
</evidence>
<dbReference type="SMART" id="SM00382">
    <property type="entry name" value="AAA"/>
    <property type="match status" value="1"/>
</dbReference>
<dbReference type="InterPro" id="IPR013563">
    <property type="entry name" value="Oligopep_ABC_C"/>
</dbReference>
<feature type="domain" description="ABC transporter" evidence="4">
    <location>
        <begin position="3"/>
        <end position="252"/>
    </location>
</feature>
<evidence type="ECO:0000256" key="3">
    <source>
        <dbReference type="ARBA" id="ARBA00022840"/>
    </source>
</evidence>
<dbReference type="SUPFAM" id="SSF52540">
    <property type="entry name" value="P-loop containing nucleoside triphosphate hydrolases"/>
    <property type="match status" value="1"/>
</dbReference>
<evidence type="ECO:0000259" key="4">
    <source>
        <dbReference type="PROSITE" id="PS50893"/>
    </source>
</evidence>
<dbReference type="InterPro" id="IPR003593">
    <property type="entry name" value="AAA+_ATPase"/>
</dbReference>
<dbReference type="PANTHER" id="PTHR43776">
    <property type="entry name" value="TRANSPORT ATP-BINDING PROTEIN"/>
    <property type="match status" value="1"/>
</dbReference>
<dbReference type="AlphaFoldDB" id="A0A7C5KF48"/>
<gene>
    <name evidence="5" type="ORF">ENL70_04155</name>
</gene>
<proteinExistence type="predicted"/>
<keyword evidence="2" id="KW-0547">Nucleotide-binding</keyword>
<keyword evidence="3 5" id="KW-0067">ATP-binding</keyword>
<dbReference type="EMBL" id="DRUY01000138">
    <property type="protein sequence ID" value="HHI65722.1"/>
    <property type="molecule type" value="Genomic_DNA"/>
</dbReference>
<dbReference type="InterPro" id="IPR003439">
    <property type="entry name" value="ABC_transporter-like_ATP-bd"/>
</dbReference>
<reference evidence="5" key="1">
    <citation type="journal article" date="2020" name="mSystems">
        <title>Genome- and Community-Level Interaction Insights into Carbon Utilization and Element Cycling Functions of Hydrothermarchaeota in Hydrothermal Sediment.</title>
        <authorList>
            <person name="Zhou Z."/>
            <person name="Liu Y."/>
            <person name="Xu W."/>
            <person name="Pan J."/>
            <person name="Luo Z.H."/>
            <person name="Li M."/>
        </authorList>
    </citation>
    <scope>NUCLEOTIDE SEQUENCE [LARGE SCALE GENOMIC DNA]</scope>
    <source>
        <strain evidence="5">SpSt-1019</strain>
    </source>
</reference>
<dbReference type="GO" id="GO:0015833">
    <property type="term" value="P:peptide transport"/>
    <property type="evidence" value="ECO:0007669"/>
    <property type="project" value="InterPro"/>
</dbReference>
<dbReference type="CDD" id="cd03257">
    <property type="entry name" value="ABC_NikE_OppD_transporters"/>
    <property type="match status" value="1"/>
</dbReference>
<dbReference type="InterPro" id="IPR027417">
    <property type="entry name" value="P-loop_NTPase"/>
</dbReference>
<protein>
    <submittedName>
        <fullName evidence="5">ABC transporter ATP-binding protein</fullName>
    </submittedName>
</protein>
<keyword evidence="1" id="KW-0813">Transport</keyword>
<dbReference type="InterPro" id="IPR017871">
    <property type="entry name" value="ABC_transporter-like_CS"/>
</dbReference>
<dbReference type="GO" id="GO:0005524">
    <property type="term" value="F:ATP binding"/>
    <property type="evidence" value="ECO:0007669"/>
    <property type="project" value="UniProtKB-KW"/>
</dbReference>
<evidence type="ECO:0000256" key="2">
    <source>
        <dbReference type="ARBA" id="ARBA00022741"/>
    </source>
</evidence>
<comment type="caution">
    <text evidence="5">The sequence shown here is derived from an EMBL/GenBank/DDBJ whole genome shotgun (WGS) entry which is preliminary data.</text>
</comment>
<dbReference type="Pfam" id="PF00005">
    <property type="entry name" value="ABC_tran"/>
    <property type="match status" value="1"/>
</dbReference>
<dbReference type="PANTHER" id="PTHR43776:SF8">
    <property type="entry name" value="ABC TRANSPORTER, ATP-BINDING PROTEIN"/>
    <property type="match status" value="1"/>
</dbReference>
<dbReference type="NCBIfam" id="TIGR01727">
    <property type="entry name" value="oligo_HPY"/>
    <property type="match status" value="1"/>
</dbReference>
<accession>A0A7C5KF48</accession>
<dbReference type="PROSITE" id="PS50893">
    <property type="entry name" value="ABC_TRANSPORTER_2"/>
    <property type="match status" value="1"/>
</dbReference>
<dbReference type="InterPro" id="IPR050319">
    <property type="entry name" value="ABC_transp_ATP-bind"/>
</dbReference>
<dbReference type="PROSITE" id="PS00211">
    <property type="entry name" value="ABC_TRANSPORTER_1"/>
    <property type="match status" value="1"/>
</dbReference>
<dbReference type="GO" id="GO:0055085">
    <property type="term" value="P:transmembrane transport"/>
    <property type="evidence" value="ECO:0007669"/>
    <property type="project" value="UniProtKB-ARBA"/>
</dbReference>
<dbReference type="Gene3D" id="3.40.50.300">
    <property type="entry name" value="P-loop containing nucleotide triphosphate hydrolases"/>
    <property type="match status" value="1"/>
</dbReference>
<dbReference type="GO" id="GO:0016887">
    <property type="term" value="F:ATP hydrolysis activity"/>
    <property type="evidence" value="ECO:0007669"/>
    <property type="project" value="InterPro"/>
</dbReference>
<sequence length="320" mass="37120">MLFRAENICKTYYKKGFFRFDNNNNLDALRDINISVQEKDIIGILGETGSGKSTLGRIFVGLEKPTKGLLLYNNKNIFDLNKKEFREFQRSTSFIFQDPYSSFNPKMKVLDILLEPLILGGIERAKRKDIIDEVVEDMGLKNDDLQKFPYQFSGGQRQRIAIARSLILKPKFLVADEPVSSLDLSIKAQILKLFEKIYEKNNLTMMIISHDLSIIEYLCNKSVVIYKGLIMEEAFTEKLFSNPLHPYTKLLIESAPTLYSTRAEDIKTEVFEPSLDFNKTKLRLCPFLERCKLKFDKCKENLPEITEVETNHKVRCHRYG</sequence>